<feature type="modified residue" description="N6-carboxylysine" evidence="10">
    <location>
        <position position="99"/>
    </location>
</feature>
<dbReference type="RefSeq" id="WP_114694573.1">
    <property type="nucleotide sequence ID" value="NZ_QQOH01000001.1"/>
</dbReference>
<comment type="catalytic activity">
    <reaction evidence="9 10 11">
        <text>(S)-dihydroorotate + H2O = N-carbamoyl-L-aspartate + H(+)</text>
        <dbReference type="Rhea" id="RHEA:24296"/>
        <dbReference type="ChEBI" id="CHEBI:15377"/>
        <dbReference type="ChEBI" id="CHEBI:15378"/>
        <dbReference type="ChEBI" id="CHEBI:30864"/>
        <dbReference type="ChEBI" id="CHEBI:32814"/>
        <dbReference type="EC" id="3.5.2.3"/>
    </reaction>
</comment>
<keyword evidence="14" id="KW-1185">Reference proteome</keyword>
<comment type="similarity">
    <text evidence="3 10 11">Belongs to the metallo-dependent hydrolases superfamily. DHOase family. Class II DHOase subfamily.</text>
</comment>
<evidence type="ECO:0000256" key="8">
    <source>
        <dbReference type="ARBA" id="ARBA00022975"/>
    </source>
</evidence>
<dbReference type="GO" id="GO:0044205">
    <property type="term" value="P:'de novo' UMP biosynthetic process"/>
    <property type="evidence" value="ECO:0007669"/>
    <property type="project" value="UniProtKB-UniRule"/>
</dbReference>
<dbReference type="UniPathway" id="UPA00070">
    <property type="reaction ID" value="UER00117"/>
</dbReference>
<dbReference type="InterPro" id="IPR004721">
    <property type="entry name" value="DHOdimr"/>
</dbReference>
<feature type="binding site" evidence="10">
    <location>
        <position position="251"/>
    </location>
    <ligand>
        <name>substrate</name>
    </ligand>
</feature>
<dbReference type="Gene3D" id="3.20.20.140">
    <property type="entry name" value="Metal-dependent hydrolases"/>
    <property type="match status" value="1"/>
</dbReference>
<dbReference type="AlphaFoldDB" id="A0A369WS99"/>
<keyword evidence="7 10" id="KW-0862">Zinc</keyword>
<evidence type="ECO:0000256" key="3">
    <source>
        <dbReference type="ARBA" id="ARBA00005631"/>
    </source>
</evidence>
<evidence type="ECO:0000256" key="4">
    <source>
        <dbReference type="ARBA" id="ARBA00012860"/>
    </source>
</evidence>
<feature type="domain" description="Amidohydrolase-related" evidence="12">
    <location>
        <begin position="11"/>
        <end position="306"/>
    </location>
</feature>
<name>A0A369WS99_9GAMM</name>
<dbReference type="Proteomes" id="UP000253769">
    <property type="component" value="Unassembled WGS sequence"/>
</dbReference>
<dbReference type="GO" id="GO:0006207">
    <property type="term" value="P:'de novo' pyrimidine nucleobase biosynthetic process"/>
    <property type="evidence" value="ECO:0007669"/>
    <property type="project" value="TreeGrafter"/>
</dbReference>
<evidence type="ECO:0000256" key="2">
    <source>
        <dbReference type="ARBA" id="ARBA00004880"/>
    </source>
</evidence>
<dbReference type="PANTHER" id="PTHR43137">
    <property type="entry name" value="DIHYDROOROTASE"/>
    <property type="match status" value="1"/>
</dbReference>
<proteinExistence type="inferred from homology"/>
<evidence type="ECO:0000256" key="9">
    <source>
        <dbReference type="ARBA" id="ARBA00048492"/>
    </source>
</evidence>
<dbReference type="PIRSF" id="PIRSF001237">
    <property type="entry name" value="DHOdimr"/>
    <property type="match status" value="1"/>
</dbReference>
<dbReference type="FunFam" id="3.20.20.140:FF:000006">
    <property type="entry name" value="Dihydroorotase"/>
    <property type="match status" value="1"/>
</dbReference>
<dbReference type="CDD" id="cd01294">
    <property type="entry name" value="DHOase"/>
    <property type="match status" value="1"/>
</dbReference>
<keyword evidence="8 10" id="KW-0665">Pyrimidine biosynthesis</keyword>
<evidence type="ECO:0000256" key="5">
    <source>
        <dbReference type="ARBA" id="ARBA00022723"/>
    </source>
</evidence>
<feature type="binding site" evidence="10">
    <location>
        <position position="13"/>
    </location>
    <ligand>
        <name>Zn(2+)</name>
        <dbReference type="ChEBI" id="CHEBI:29105"/>
        <label>1</label>
    </ligand>
</feature>
<feature type="binding site" evidence="10">
    <location>
        <position position="219"/>
    </location>
    <ligand>
        <name>substrate</name>
    </ligand>
</feature>
<dbReference type="PROSITE" id="PS00483">
    <property type="entry name" value="DIHYDROOROTASE_2"/>
    <property type="match status" value="1"/>
</dbReference>
<evidence type="ECO:0000256" key="10">
    <source>
        <dbReference type="HAMAP-Rule" id="MF_00219"/>
    </source>
</evidence>
<dbReference type="OrthoDB" id="9808095at2"/>
<dbReference type="PROSITE" id="PS00482">
    <property type="entry name" value="DIHYDROOROTASE_1"/>
    <property type="match status" value="1"/>
</dbReference>
<feature type="binding site" evidence="10">
    <location>
        <position position="41"/>
    </location>
    <ligand>
        <name>substrate</name>
    </ligand>
</feature>
<comment type="function">
    <text evidence="1 10">Catalyzes the reversible cyclization of carbamoyl aspartate to dihydroorotate.</text>
</comment>
<evidence type="ECO:0000256" key="1">
    <source>
        <dbReference type="ARBA" id="ARBA00002368"/>
    </source>
</evidence>
<dbReference type="HAMAP" id="MF_00219">
    <property type="entry name" value="PyrC_classII"/>
    <property type="match status" value="1"/>
</dbReference>
<comment type="pathway">
    <text evidence="2 10 11">Pyrimidine metabolism; UMP biosynthesis via de novo pathway; (S)-dihydroorotate from bicarbonate: step 3/3.</text>
</comment>
<dbReference type="SUPFAM" id="SSF51556">
    <property type="entry name" value="Metallo-dependent hydrolases"/>
    <property type="match status" value="1"/>
</dbReference>
<accession>A0A369WS99</accession>
<dbReference type="InterPro" id="IPR032466">
    <property type="entry name" value="Metal_Hydrolase"/>
</dbReference>
<feature type="binding site" evidence="10">
    <location>
        <begin position="15"/>
        <end position="17"/>
    </location>
    <ligand>
        <name>substrate</name>
    </ligand>
</feature>
<comment type="caution">
    <text evidence="13">The sequence shown here is derived from an EMBL/GenBank/DDBJ whole genome shotgun (WGS) entry which is preliminary data.</text>
</comment>
<feature type="binding site" evidence="10">
    <location>
        <position position="174"/>
    </location>
    <ligand>
        <name>Zn(2+)</name>
        <dbReference type="ChEBI" id="CHEBI:29105"/>
        <label>2</label>
    </ligand>
</feature>
<keyword evidence="6 10" id="KW-0378">Hydrolase</keyword>
<comment type="subunit">
    <text evidence="10">Homodimer.</text>
</comment>
<keyword evidence="5 10" id="KW-0479">Metal-binding</keyword>
<evidence type="ECO:0000313" key="13">
    <source>
        <dbReference type="EMBL" id="RDE24980.1"/>
    </source>
</evidence>
<comment type="cofactor">
    <cofactor evidence="10 11">
        <name>Zn(2+)</name>
        <dbReference type="ChEBI" id="CHEBI:29105"/>
    </cofactor>
    <text evidence="10 11">Binds 2 Zn(2+) ions per subunit.</text>
</comment>
<dbReference type="PANTHER" id="PTHR43137:SF1">
    <property type="entry name" value="DIHYDROOROTASE"/>
    <property type="match status" value="1"/>
</dbReference>
<sequence length="344" mass="37858">MQRLEITRPDDWHVHLRDGEVLRNTVADMARYFGRAIIMPNLVPPVTTTEHAKAYRQRILAQMPTERSFDPLMTLYLTDGTSADELRKAKASGCVTAVKLYPAGATTNSASGVTALENVYDALEAMQELGIPLLVHGEVTHADIDIFEREKVFIEQQLMPLTERFSDLKIVMEHITTADAAQFVAAAGDNIAATITPQHLLFNRNDMLVGGIKPHLYCLPILKRNIHQQALLEAATSGSAKFFLGTDSAPHAQSAKESACGCAGCYSATSAIELYAEAFESMNALDKLEGFASFHGPDFYGLPRNSDKIVLEKQPWTQAETLQFGDQPIVPLRAGETIQWRVVA</sequence>
<feature type="binding site" evidence="10">
    <location>
        <position position="15"/>
    </location>
    <ligand>
        <name>Zn(2+)</name>
        <dbReference type="ChEBI" id="CHEBI:29105"/>
        <label>1</label>
    </ligand>
</feature>
<feature type="binding site" evidence="10">
    <location>
        <position position="136"/>
    </location>
    <ligand>
        <name>substrate</name>
    </ligand>
</feature>
<evidence type="ECO:0000256" key="11">
    <source>
        <dbReference type="RuleBase" id="RU003440"/>
    </source>
</evidence>
<dbReference type="EC" id="3.5.2.3" evidence="4 10"/>
<evidence type="ECO:0000313" key="14">
    <source>
        <dbReference type="Proteomes" id="UP000253769"/>
    </source>
</evidence>
<feature type="binding site" evidence="10">
    <location>
        <position position="247"/>
    </location>
    <ligand>
        <name>Zn(2+)</name>
        <dbReference type="ChEBI" id="CHEBI:29105"/>
        <label>1</label>
    </ligand>
</feature>
<reference evidence="13 14" key="1">
    <citation type="submission" date="2018-07" db="EMBL/GenBank/DDBJ databases">
        <title>Motiliproteus coralliicola sp. nov., a bacterium isolated from Coral.</title>
        <authorList>
            <person name="Wang G."/>
        </authorList>
    </citation>
    <scope>NUCLEOTIDE SEQUENCE [LARGE SCALE GENOMIC DNA]</scope>
    <source>
        <strain evidence="13 14">C34</strain>
    </source>
</reference>
<feature type="binding site" evidence="10">
    <location>
        <position position="263"/>
    </location>
    <ligand>
        <name>substrate</name>
    </ligand>
</feature>
<dbReference type="NCBIfam" id="TIGR00856">
    <property type="entry name" value="pyrC_dimer"/>
    <property type="match status" value="1"/>
</dbReference>
<dbReference type="InterPro" id="IPR006680">
    <property type="entry name" value="Amidohydro-rel"/>
</dbReference>
<dbReference type="GO" id="GO:0005829">
    <property type="term" value="C:cytosol"/>
    <property type="evidence" value="ECO:0007669"/>
    <property type="project" value="TreeGrafter"/>
</dbReference>
<feature type="active site" evidence="10">
    <location>
        <position position="247"/>
    </location>
</feature>
<evidence type="ECO:0000256" key="7">
    <source>
        <dbReference type="ARBA" id="ARBA00022833"/>
    </source>
</evidence>
<organism evidence="13 14">
    <name type="scientific">Motiliproteus coralliicola</name>
    <dbReference type="NCBI Taxonomy" id="2283196"/>
    <lineage>
        <taxon>Bacteria</taxon>
        <taxon>Pseudomonadati</taxon>
        <taxon>Pseudomonadota</taxon>
        <taxon>Gammaproteobacteria</taxon>
        <taxon>Oceanospirillales</taxon>
        <taxon>Oceanospirillaceae</taxon>
        <taxon>Motiliproteus</taxon>
    </lineage>
</organism>
<evidence type="ECO:0000259" key="12">
    <source>
        <dbReference type="Pfam" id="PF01979"/>
    </source>
</evidence>
<feature type="binding site" description="via carbamate group" evidence="10">
    <location>
        <position position="99"/>
    </location>
    <ligand>
        <name>Zn(2+)</name>
        <dbReference type="ChEBI" id="CHEBI:29105"/>
        <label>1</label>
    </ligand>
</feature>
<dbReference type="GO" id="GO:0008270">
    <property type="term" value="F:zinc ion binding"/>
    <property type="evidence" value="ECO:0007669"/>
    <property type="project" value="UniProtKB-UniRule"/>
</dbReference>
<dbReference type="InterPro" id="IPR002195">
    <property type="entry name" value="Dihydroorotase_CS"/>
</dbReference>
<gene>
    <name evidence="10" type="primary">pyrC</name>
    <name evidence="13" type="ORF">DV711_05255</name>
</gene>
<protein>
    <recommendedName>
        <fullName evidence="4 10">Dihydroorotase</fullName>
        <shortName evidence="10">DHOase</shortName>
        <ecNumber evidence="4 10">3.5.2.3</ecNumber>
    </recommendedName>
</protein>
<feature type="binding site" evidence="10">
    <location>
        <position position="136"/>
    </location>
    <ligand>
        <name>Zn(2+)</name>
        <dbReference type="ChEBI" id="CHEBI:29105"/>
        <label>2</label>
    </ligand>
</feature>
<feature type="binding site" description="via carbamate group" evidence="10">
    <location>
        <position position="99"/>
    </location>
    <ligand>
        <name>Zn(2+)</name>
        <dbReference type="ChEBI" id="CHEBI:29105"/>
        <label>2</label>
    </ligand>
</feature>
<evidence type="ECO:0000256" key="6">
    <source>
        <dbReference type="ARBA" id="ARBA00022801"/>
    </source>
</evidence>
<dbReference type="GO" id="GO:0004151">
    <property type="term" value="F:dihydroorotase activity"/>
    <property type="evidence" value="ECO:0007669"/>
    <property type="project" value="UniProtKB-UniRule"/>
</dbReference>
<dbReference type="EMBL" id="QQOH01000001">
    <property type="protein sequence ID" value="RDE24980.1"/>
    <property type="molecule type" value="Genomic_DNA"/>
</dbReference>
<dbReference type="Pfam" id="PF01979">
    <property type="entry name" value="Amidohydro_1"/>
    <property type="match status" value="1"/>
</dbReference>